<dbReference type="PANTHER" id="PTHR43731:SF26">
    <property type="entry name" value="RHOMBOID-LIKE PROTEIN 10, CHLOROPLASTIC"/>
    <property type="match status" value="1"/>
</dbReference>
<sequence length="504" mass="55304">MLHTRRRRLILSILLVALPVSISLPLSSWRIGTAKLISQGQRGCASRRGRVHSLDYKSYRLPDEDGDDYYDWDCESDDDSVLLDSDSIKPTTISQSSALNVSRGGNANTQTKYNPLANIGLSQAKNKRSNARSQLRALQSLQRQKLIEFHKNFRRKQRQFQNSLYALNSRSNPYFPRPPYNLWKIDSGPGIGKTSLTGKLFIVNIVAFGLQTAFPALTAWGAKRSDLILSGQQLYRLITPVFLHGGIGHLMSNGYSLKNMGLNVERAFGPARFLAVYFVSGVVGNVFSAVKSPNPAVGASGAIFGLVGAYYTFLSRNEQLFGYSAQMQQSALLETIGMNVLLGLTNPMIDNWGHAGGFVGGVVMSYLFGPKLYVARVPAGDDSLDAGGFGLGKVVVDRPTVALRLPRVIEEQYIVVRENIRCLGMRVSSAASGFVGGDTVYKLVDGKGSAAELPGNVNVTPIDGLRQDVSELNSTMNRRVAKGHRRSMPRPGRSLRPRYGHLYR</sequence>
<comment type="subcellular location">
    <subcellularLocation>
        <location evidence="1">Membrane</location>
        <topology evidence="1">Multi-pass membrane protein</topology>
    </subcellularLocation>
</comment>
<keyword evidence="4 6" id="KW-0472">Membrane</keyword>
<dbReference type="GO" id="GO:0016020">
    <property type="term" value="C:membrane"/>
    <property type="evidence" value="ECO:0007669"/>
    <property type="project" value="UniProtKB-SubCell"/>
</dbReference>
<dbReference type="SUPFAM" id="SSF144091">
    <property type="entry name" value="Rhomboid-like"/>
    <property type="match status" value="1"/>
</dbReference>
<dbReference type="PANTHER" id="PTHR43731">
    <property type="entry name" value="RHOMBOID PROTEASE"/>
    <property type="match status" value="1"/>
</dbReference>
<evidence type="ECO:0000259" key="8">
    <source>
        <dbReference type="Pfam" id="PF01694"/>
    </source>
</evidence>
<gene>
    <name evidence="9" type="ORF">ACHAWO_002777</name>
</gene>
<feature type="signal peptide" evidence="7">
    <location>
        <begin position="1"/>
        <end position="23"/>
    </location>
</feature>
<feature type="domain" description="Peptidase S54 rhomboid" evidence="8">
    <location>
        <begin position="232"/>
        <end position="369"/>
    </location>
</feature>
<keyword evidence="7" id="KW-0732">Signal</keyword>
<dbReference type="Proteomes" id="UP001530400">
    <property type="component" value="Unassembled WGS sequence"/>
</dbReference>
<dbReference type="AlphaFoldDB" id="A0ABD3NDD3"/>
<feature type="region of interest" description="Disordered" evidence="5">
    <location>
        <begin position="481"/>
        <end position="504"/>
    </location>
</feature>
<keyword evidence="3 6" id="KW-1133">Transmembrane helix</keyword>
<dbReference type="InterPro" id="IPR035952">
    <property type="entry name" value="Rhomboid-like_sf"/>
</dbReference>
<feature type="transmembrane region" description="Helical" evidence="6">
    <location>
        <begin position="271"/>
        <end position="290"/>
    </location>
</feature>
<feature type="chain" id="PRO_5044807802" description="Peptidase S54 rhomboid domain-containing protein" evidence="7">
    <location>
        <begin position="24"/>
        <end position="504"/>
    </location>
</feature>
<evidence type="ECO:0000256" key="1">
    <source>
        <dbReference type="ARBA" id="ARBA00004141"/>
    </source>
</evidence>
<feature type="transmembrane region" description="Helical" evidence="6">
    <location>
        <begin position="234"/>
        <end position="251"/>
    </location>
</feature>
<evidence type="ECO:0000313" key="9">
    <source>
        <dbReference type="EMBL" id="KAL3774034.1"/>
    </source>
</evidence>
<accession>A0ABD3NDD3</accession>
<keyword evidence="2 6" id="KW-0812">Transmembrane</keyword>
<evidence type="ECO:0000256" key="6">
    <source>
        <dbReference type="SAM" id="Phobius"/>
    </source>
</evidence>
<comment type="caution">
    <text evidence="9">The sequence shown here is derived from an EMBL/GenBank/DDBJ whole genome shotgun (WGS) entry which is preliminary data.</text>
</comment>
<dbReference type="Gene3D" id="1.20.1540.10">
    <property type="entry name" value="Rhomboid-like"/>
    <property type="match status" value="1"/>
</dbReference>
<evidence type="ECO:0000256" key="7">
    <source>
        <dbReference type="SAM" id="SignalP"/>
    </source>
</evidence>
<evidence type="ECO:0000313" key="10">
    <source>
        <dbReference type="Proteomes" id="UP001530400"/>
    </source>
</evidence>
<evidence type="ECO:0000256" key="5">
    <source>
        <dbReference type="SAM" id="MobiDB-lite"/>
    </source>
</evidence>
<feature type="transmembrane region" description="Helical" evidence="6">
    <location>
        <begin position="297"/>
        <end position="314"/>
    </location>
</feature>
<evidence type="ECO:0000256" key="2">
    <source>
        <dbReference type="ARBA" id="ARBA00022692"/>
    </source>
</evidence>
<dbReference type="InterPro" id="IPR022764">
    <property type="entry name" value="Peptidase_S54_rhomboid_dom"/>
</dbReference>
<organism evidence="9 10">
    <name type="scientific">Cyclotella atomus</name>
    <dbReference type="NCBI Taxonomy" id="382360"/>
    <lineage>
        <taxon>Eukaryota</taxon>
        <taxon>Sar</taxon>
        <taxon>Stramenopiles</taxon>
        <taxon>Ochrophyta</taxon>
        <taxon>Bacillariophyta</taxon>
        <taxon>Coscinodiscophyceae</taxon>
        <taxon>Thalassiosirophycidae</taxon>
        <taxon>Stephanodiscales</taxon>
        <taxon>Stephanodiscaceae</taxon>
        <taxon>Cyclotella</taxon>
    </lineage>
</organism>
<feature type="transmembrane region" description="Helical" evidence="6">
    <location>
        <begin position="201"/>
        <end position="222"/>
    </location>
</feature>
<reference evidence="9 10" key="1">
    <citation type="submission" date="2024-10" db="EMBL/GenBank/DDBJ databases">
        <title>Updated reference genomes for cyclostephanoid diatoms.</title>
        <authorList>
            <person name="Roberts W.R."/>
            <person name="Alverson A.J."/>
        </authorList>
    </citation>
    <scope>NUCLEOTIDE SEQUENCE [LARGE SCALE GENOMIC DNA]</scope>
    <source>
        <strain evidence="9 10">AJA010-31</strain>
    </source>
</reference>
<dbReference type="InterPro" id="IPR050925">
    <property type="entry name" value="Rhomboid_protease_S54"/>
</dbReference>
<dbReference type="Pfam" id="PF01694">
    <property type="entry name" value="Rhomboid"/>
    <property type="match status" value="1"/>
</dbReference>
<name>A0ABD3NDD3_9STRA</name>
<dbReference type="EMBL" id="JALLPJ020001212">
    <property type="protein sequence ID" value="KAL3774034.1"/>
    <property type="molecule type" value="Genomic_DNA"/>
</dbReference>
<proteinExistence type="predicted"/>
<evidence type="ECO:0000256" key="4">
    <source>
        <dbReference type="ARBA" id="ARBA00023136"/>
    </source>
</evidence>
<evidence type="ECO:0000256" key="3">
    <source>
        <dbReference type="ARBA" id="ARBA00022989"/>
    </source>
</evidence>
<keyword evidence="10" id="KW-1185">Reference proteome</keyword>
<protein>
    <recommendedName>
        <fullName evidence="8">Peptidase S54 rhomboid domain-containing protein</fullName>
    </recommendedName>
</protein>